<name>A0A8B6ERE3_MYTGA</name>
<dbReference type="EMBL" id="UYJE01005476">
    <property type="protein sequence ID" value="VDI37607.1"/>
    <property type="molecule type" value="Genomic_DNA"/>
</dbReference>
<evidence type="ECO:0000313" key="2">
    <source>
        <dbReference type="EMBL" id="VDI37607.1"/>
    </source>
</evidence>
<proteinExistence type="predicted"/>
<evidence type="ECO:0000256" key="1">
    <source>
        <dbReference type="SAM" id="MobiDB-lite"/>
    </source>
</evidence>
<comment type="caution">
    <text evidence="2">The sequence shown here is derived from an EMBL/GenBank/DDBJ whole genome shotgun (WGS) entry which is preliminary data.</text>
</comment>
<gene>
    <name evidence="2" type="ORF">MGAL_10B003639</name>
</gene>
<feature type="region of interest" description="Disordered" evidence="1">
    <location>
        <begin position="51"/>
        <end position="93"/>
    </location>
</feature>
<organism evidence="2 3">
    <name type="scientific">Mytilus galloprovincialis</name>
    <name type="common">Mediterranean mussel</name>
    <dbReference type="NCBI Taxonomy" id="29158"/>
    <lineage>
        <taxon>Eukaryota</taxon>
        <taxon>Metazoa</taxon>
        <taxon>Spiralia</taxon>
        <taxon>Lophotrochozoa</taxon>
        <taxon>Mollusca</taxon>
        <taxon>Bivalvia</taxon>
        <taxon>Autobranchia</taxon>
        <taxon>Pteriomorphia</taxon>
        <taxon>Mytilida</taxon>
        <taxon>Mytiloidea</taxon>
        <taxon>Mytilidae</taxon>
        <taxon>Mytilinae</taxon>
        <taxon>Mytilus</taxon>
    </lineage>
</organism>
<dbReference type="AlphaFoldDB" id="A0A8B6ERE3"/>
<accession>A0A8B6ERE3</accession>
<feature type="compositionally biased region" description="Polar residues" evidence="1">
    <location>
        <begin position="84"/>
        <end position="93"/>
    </location>
</feature>
<protein>
    <submittedName>
        <fullName evidence="2">Uncharacterized protein</fullName>
    </submittedName>
</protein>
<reference evidence="2" key="1">
    <citation type="submission" date="2018-11" db="EMBL/GenBank/DDBJ databases">
        <authorList>
            <person name="Alioto T."/>
            <person name="Alioto T."/>
        </authorList>
    </citation>
    <scope>NUCLEOTIDE SEQUENCE</scope>
</reference>
<evidence type="ECO:0000313" key="3">
    <source>
        <dbReference type="Proteomes" id="UP000596742"/>
    </source>
</evidence>
<keyword evidence="3" id="KW-1185">Reference proteome</keyword>
<dbReference type="Proteomes" id="UP000596742">
    <property type="component" value="Unassembled WGS sequence"/>
</dbReference>
<sequence length="93" mass="10382">MSDQISKLVTKDPALIQSIEIKQLITQVKDSEGRFSTKKNHPLKRKAISKQVAVPAEPLEEPDEQIMPPPVQAKKRTAEDPTAKANQAQQKKI</sequence>